<dbReference type="InterPro" id="IPR001245">
    <property type="entry name" value="Ser-Thr/Tyr_kinase_cat_dom"/>
</dbReference>
<dbReference type="InterPro" id="IPR003613">
    <property type="entry name" value="Ubox_domain"/>
</dbReference>
<dbReference type="EMBL" id="JARAOO010000012">
    <property type="protein sequence ID" value="KAJ7947654.1"/>
    <property type="molecule type" value="Genomic_DNA"/>
</dbReference>
<keyword evidence="8 15" id="KW-0418">Kinase</keyword>
<gene>
    <name evidence="15" type="ORF">O6P43_028239</name>
</gene>
<keyword evidence="7 11" id="KW-0547">Nucleotide-binding</keyword>
<dbReference type="PROSITE" id="PS00107">
    <property type="entry name" value="PROTEIN_KINASE_ATP"/>
    <property type="match status" value="1"/>
</dbReference>
<dbReference type="Gene3D" id="3.30.200.20">
    <property type="entry name" value="Phosphorylase Kinase, domain 1"/>
    <property type="match status" value="1"/>
</dbReference>
<sequence length="833" mass="93271">MVLLKPSLPPHHVPAGDGYCGSSTPSIFPYGFHQTATSHLADIVEEGDEKIHVAVGKSLDKAMVLLQWSFSRFKNREICLFHVYQPSSTIPTLLGKLPVSQANTEVVTAYRKEERQQIMKLLETYMSICCAAKVKASIITIEADQVQKGIVDVVNRHGIKKLVMGAVPENCTKVKKNSRKANYAAKNASSSCEIWFVYKGKHVWTREASEGPCSVPLYTQSRIVAPESLRSRSFQHGNNKSIHSECLRSNSARSTICSGISSLVQGGRLDTEPSSLSTIFLSTSSYPIHKCADTKVHFGTNPNIEEERLKSQLIEAQLEAEAANNEVFAERSKRKGLEEEAIDAISKVNVYESAHVQEIKLREEAEEAMRTTLQDKGKLLDEKEEVTRELQRTIRNVAFLDSRLQEASLRQGEAAVELSLIQASVATMWQEKQQIRRQKMEALRWLERWRNRGQVGAARCNAFTGFVEELPELAEFSLSDLQNATCDFSESFKIGQGGYGCVYKGEMLGRTVAIRKLQTHNMHGPSEFHQEVQVLGSLQHPHLVTLLGVCPEAWSLVYEYLPNGSLQDHLFRKSNTAPLTWNNRAQIVVEISSALCFLHSSKPETIVHGDLKPENILLDSALSCKICDFGICRLINEESLYCPSFRWSTEPKGAFTYTDPEFQRTGILTPKSDIYSFGIIILQLLTGRPPVGLAGATHKAVLCEKLSSVVDSSAGEWPPSILTRLVELGLQCCELNGRDRPELTPSLVRELKQLLHVSEERPMPSFFLCPIRQEIMHDPQVAADGFTYEGEAIRQWLESGHETSPMTNLRLTHLHLTPNHVLRHAIQDWLCKS</sequence>
<dbReference type="PROSITE" id="PS00108">
    <property type="entry name" value="PROTEIN_KINASE_ST"/>
    <property type="match status" value="1"/>
</dbReference>
<dbReference type="GO" id="GO:0005524">
    <property type="term" value="F:ATP binding"/>
    <property type="evidence" value="ECO:0007669"/>
    <property type="project" value="UniProtKB-UniRule"/>
</dbReference>
<feature type="domain" description="Protein kinase" evidence="13">
    <location>
        <begin position="488"/>
        <end position="755"/>
    </location>
</feature>
<keyword evidence="10 11" id="KW-0067">ATP-binding</keyword>
<dbReference type="InterPro" id="IPR014729">
    <property type="entry name" value="Rossmann-like_a/b/a_fold"/>
</dbReference>
<protein>
    <recommendedName>
        <fullName evidence="4">RING-type E3 ubiquitin transferase</fullName>
        <ecNumber evidence="4">2.3.2.27</ecNumber>
    </recommendedName>
</protein>
<dbReference type="Pfam" id="PF04564">
    <property type="entry name" value="U-box"/>
    <property type="match status" value="1"/>
</dbReference>
<dbReference type="GO" id="GO:0016567">
    <property type="term" value="P:protein ubiquitination"/>
    <property type="evidence" value="ECO:0007669"/>
    <property type="project" value="InterPro"/>
</dbReference>
<dbReference type="PANTHER" id="PTHR45647:SF43">
    <property type="entry name" value="OS10G0100500 PROTEIN"/>
    <property type="match status" value="1"/>
</dbReference>
<dbReference type="InterPro" id="IPR000719">
    <property type="entry name" value="Prot_kinase_dom"/>
</dbReference>
<dbReference type="CDD" id="cd01989">
    <property type="entry name" value="USP_STK_Ubox_N"/>
    <property type="match status" value="1"/>
</dbReference>
<evidence type="ECO:0000256" key="10">
    <source>
        <dbReference type="ARBA" id="ARBA00022840"/>
    </source>
</evidence>
<dbReference type="CDD" id="cd16655">
    <property type="entry name" value="RING-Ubox_WDSUB1-like"/>
    <property type="match status" value="1"/>
</dbReference>
<evidence type="ECO:0000313" key="16">
    <source>
        <dbReference type="Proteomes" id="UP001163823"/>
    </source>
</evidence>
<evidence type="ECO:0000313" key="15">
    <source>
        <dbReference type="EMBL" id="KAJ7947654.1"/>
    </source>
</evidence>
<dbReference type="InterPro" id="IPR051348">
    <property type="entry name" value="U-box_ubiquitin_ligases"/>
</dbReference>
<dbReference type="InterPro" id="IPR013083">
    <property type="entry name" value="Znf_RING/FYVE/PHD"/>
</dbReference>
<dbReference type="PANTHER" id="PTHR45647">
    <property type="entry name" value="OS02G0152300 PROTEIN"/>
    <property type="match status" value="1"/>
</dbReference>
<dbReference type="SMART" id="SM00504">
    <property type="entry name" value="Ubox"/>
    <property type="match status" value="1"/>
</dbReference>
<dbReference type="PROSITE" id="PS50011">
    <property type="entry name" value="PROTEIN_KINASE_DOM"/>
    <property type="match status" value="1"/>
</dbReference>
<dbReference type="Gene3D" id="3.40.50.620">
    <property type="entry name" value="HUPs"/>
    <property type="match status" value="1"/>
</dbReference>
<keyword evidence="12" id="KW-0175">Coiled coil</keyword>
<dbReference type="SUPFAM" id="SSF56112">
    <property type="entry name" value="Protein kinase-like (PK-like)"/>
    <property type="match status" value="1"/>
</dbReference>
<dbReference type="SUPFAM" id="SSF52402">
    <property type="entry name" value="Adenine nucleotide alpha hydrolases-like"/>
    <property type="match status" value="1"/>
</dbReference>
<evidence type="ECO:0000259" key="13">
    <source>
        <dbReference type="PROSITE" id="PS50011"/>
    </source>
</evidence>
<dbReference type="GO" id="GO:0061630">
    <property type="term" value="F:ubiquitin protein ligase activity"/>
    <property type="evidence" value="ECO:0007669"/>
    <property type="project" value="UniProtKB-EC"/>
</dbReference>
<dbReference type="Gene3D" id="1.10.510.10">
    <property type="entry name" value="Transferase(Phosphotransferase) domain 1"/>
    <property type="match status" value="1"/>
</dbReference>
<proteinExistence type="predicted"/>
<evidence type="ECO:0000256" key="1">
    <source>
        <dbReference type="ARBA" id="ARBA00000900"/>
    </source>
</evidence>
<feature type="domain" description="U-box" evidence="14">
    <location>
        <begin position="762"/>
        <end position="833"/>
    </location>
</feature>
<name>A0AAD7PAH6_QUISA</name>
<feature type="binding site" evidence="11">
    <location>
        <position position="516"/>
    </location>
    <ligand>
        <name>ATP</name>
        <dbReference type="ChEBI" id="CHEBI:30616"/>
    </ligand>
</feature>
<evidence type="ECO:0000256" key="4">
    <source>
        <dbReference type="ARBA" id="ARBA00012483"/>
    </source>
</evidence>
<reference evidence="15" key="1">
    <citation type="journal article" date="2023" name="Science">
        <title>Elucidation of the pathway for biosynthesis of saponin adjuvants from the soapbark tree.</title>
        <authorList>
            <person name="Reed J."/>
            <person name="Orme A."/>
            <person name="El-Demerdash A."/>
            <person name="Owen C."/>
            <person name="Martin L.B.B."/>
            <person name="Misra R.C."/>
            <person name="Kikuchi S."/>
            <person name="Rejzek M."/>
            <person name="Martin A.C."/>
            <person name="Harkess A."/>
            <person name="Leebens-Mack J."/>
            <person name="Louveau T."/>
            <person name="Stephenson M.J."/>
            <person name="Osbourn A."/>
        </authorList>
    </citation>
    <scope>NUCLEOTIDE SEQUENCE</scope>
    <source>
        <strain evidence="15">S10</strain>
    </source>
</reference>
<evidence type="ECO:0000256" key="8">
    <source>
        <dbReference type="ARBA" id="ARBA00022777"/>
    </source>
</evidence>
<comment type="caution">
    <text evidence="15">The sequence shown here is derived from an EMBL/GenBank/DDBJ whole genome shotgun (WGS) entry which is preliminary data.</text>
</comment>
<dbReference type="PROSITE" id="PS51698">
    <property type="entry name" value="U_BOX"/>
    <property type="match status" value="1"/>
</dbReference>
<dbReference type="GO" id="GO:0004672">
    <property type="term" value="F:protein kinase activity"/>
    <property type="evidence" value="ECO:0007669"/>
    <property type="project" value="InterPro"/>
</dbReference>
<dbReference type="KEGG" id="qsa:O6P43_028239"/>
<comment type="function">
    <text evidence="2">Functions as an E3 ubiquitin ligase.</text>
</comment>
<evidence type="ECO:0000259" key="14">
    <source>
        <dbReference type="PROSITE" id="PS51698"/>
    </source>
</evidence>
<evidence type="ECO:0000256" key="9">
    <source>
        <dbReference type="ARBA" id="ARBA00022786"/>
    </source>
</evidence>
<evidence type="ECO:0000256" key="5">
    <source>
        <dbReference type="ARBA" id="ARBA00022527"/>
    </source>
</evidence>
<keyword evidence="16" id="KW-1185">Reference proteome</keyword>
<evidence type="ECO:0000256" key="6">
    <source>
        <dbReference type="ARBA" id="ARBA00022679"/>
    </source>
</evidence>
<dbReference type="InterPro" id="IPR011009">
    <property type="entry name" value="Kinase-like_dom_sf"/>
</dbReference>
<feature type="coiled-coil region" evidence="12">
    <location>
        <begin position="306"/>
        <end position="403"/>
    </location>
</feature>
<dbReference type="EC" id="2.3.2.27" evidence="4"/>
<dbReference type="AlphaFoldDB" id="A0AAD7PAH6"/>
<dbReference type="Pfam" id="PF07714">
    <property type="entry name" value="PK_Tyr_Ser-Thr"/>
    <property type="match status" value="1"/>
</dbReference>
<dbReference type="SMART" id="SM00220">
    <property type="entry name" value="S_TKc"/>
    <property type="match status" value="1"/>
</dbReference>
<evidence type="ECO:0000256" key="3">
    <source>
        <dbReference type="ARBA" id="ARBA00004906"/>
    </source>
</evidence>
<accession>A0AAD7PAH6</accession>
<evidence type="ECO:0000256" key="2">
    <source>
        <dbReference type="ARBA" id="ARBA00003861"/>
    </source>
</evidence>
<evidence type="ECO:0000256" key="12">
    <source>
        <dbReference type="SAM" id="Coils"/>
    </source>
</evidence>
<dbReference type="Gene3D" id="3.30.40.10">
    <property type="entry name" value="Zinc/RING finger domain, C3HC4 (zinc finger)"/>
    <property type="match status" value="1"/>
</dbReference>
<dbReference type="Proteomes" id="UP001163823">
    <property type="component" value="Chromosome 12"/>
</dbReference>
<organism evidence="15 16">
    <name type="scientific">Quillaja saponaria</name>
    <name type="common">Soap bark tree</name>
    <dbReference type="NCBI Taxonomy" id="32244"/>
    <lineage>
        <taxon>Eukaryota</taxon>
        <taxon>Viridiplantae</taxon>
        <taxon>Streptophyta</taxon>
        <taxon>Embryophyta</taxon>
        <taxon>Tracheophyta</taxon>
        <taxon>Spermatophyta</taxon>
        <taxon>Magnoliopsida</taxon>
        <taxon>eudicotyledons</taxon>
        <taxon>Gunneridae</taxon>
        <taxon>Pentapetalae</taxon>
        <taxon>rosids</taxon>
        <taxon>fabids</taxon>
        <taxon>Fabales</taxon>
        <taxon>Quillajaceae</taxon>
        <taxon>Quillaja</taxon>
    </lineage>
</organism>
<dbReference type="InterPro" id="IPR008271">
    <property type="entry name" value="Ser/Thr_kinase_AS"/>
</dbReference>
<comment type="pathway">
    <text evidence="3">Protein modification; protein ubiquitination.</text>
</comment>
<evidence type="ECO:0000256" key="11">
    <source>
        <dbReference type="PROSITE-ProRule" id="PRU10141"/>
    </source>
</evidence>
<keyword evidence="9" id="KW-0833">Ubl conjugation pathway</keyword>
<dbReference type="InterPro" id="IPR017441">
    <property type="entry name" value="Protein_kinase_ATP_BS"/>
</dbReference>
<comment type="catalytic activity">
    <reaction evidence="1">
        <text>S-ubiquitinyl-[E2 ubiquitin-conjugating enzyme]-L-cysteine + [acceptor protein]-L-lysine = [E2 ubiquitin-conjugating enzyme]-L-cysteine + N(6)-ubiquitinyl-[acceptor protein]-L-lysine.</text>
        <dbReference type="EC" id="2.3.2.27"/>
    </reaction>
</comment>
<evidence type="ECO:0000256" key="7">
    <source>
        <dbReference type="ARBA" id="ARBA00022741"/>
    </source>
</evidence>
<keyword evidence="6" id="KW-0808">Transferase</keyword>
<dbReference type="SUPFAM" id="SSF57850">
    <property type="entry name" value="RING/U-box"/>
    <property type="match status" value="1"/>
</dbReference>
<keyword evidence="5" id="KW-0723">Serine/threonine-protein kinase</keyword>